<evidence type="ECO:0000313" key="2">
    <source>
        <dbReference type="Proteomes" id="UP000298009"/>
    </source>
</evidence>
<proteinExistence type="predicted"/>
<dbReference type="AlphaFoldDB" id="A0A4R9I9P6"/>
<dbReference type="OrthoDB" id="330221at2"/>
<protein>
    <recommendedName>
        <fullName evidence="3">Lipoprotein</fullName>
    </recommendedName>
</protein>
<accession>A0A4R9I9P6</accession>
<dbReference type="EMBL" id="RQFK01000023">
    <property type="protein sequence ID" value="TGK83229.1"/>
    <property type="molecule type" value="Genomic_DNA"/>
</dbReference>
<dbReference type="Proteomes" id="UP000298009">
    <property type="component" value="Unassembled WGS sequence"/>
</dbReference>
<comment type="caution">
    <text evidence="1">The sequence shown here is derived from an EMBL/GenBank/DDBJ whole genome shotgun (WGS) entry which is preliminary data.</text>
</comment>
<organism evidence="1 2">
    <name type="scientific">Leptospira noumeaensis</name>
    <dbReference type="NCBI Taxonomy" id="2484964"/>
    <lineage>
        <taxon>Bacteria</taxon>
        <taxon>Pseudomonadati</taxon>
        <taxon>Spirochaetota</taxon>
        <taxon>Spirochaetia</taxon>
        <taxon>Leptospirales</taxon>
        <taxon>Leptospiraceae</taxon>
        <taxon>Leptospira</taxon>
    </lineage>
</organism>
<evidence type="ECO:0008006" key="3">
    <source>
        <dbReference type="Google" id="ProtNLM"/>
    </source>
</evidence>
<reference evidence="1" key="1">
    <citation type="journal article" date="2019" name="PLoS Negl. Trop. Dis.">
        <title>Revisiting the worldwide diversity of Leptospira species in the environment.</title>
        <authorList>
            <person name="Vincent A.T."/>
            <person name="Schiettekatte O."/>
            <person name="Bourhy P."/>
            <person name="Veyrier F.J."/>
            <person name="Picardeau M."/>
        </authorList>
    </citation>
    <scope>NUCLEOTIDE SEQUENCE [LARGE SCALE GENOMIC DNA]</scope>
    <source>
        <strain evidence="1">201800287</strain>
    </source>
</reference>
<sequence>MFKWKKIYKLQISIISLCFGCILTNSIIKYKYEDPIYNPTPSRNITVILNKVDDHPDAFKDGIFIEGIKKNGYGMEGGYIFTKPRGNEIIKNMFITELQNVGITISNDAKANVPEIEIQVNQIFIEPEVGFFAADVIAVIDINTFIHFKNKTYKRRFKAFGETTTIIWPDYFYYLALDRSLKNLARKTLPEVVAIIQNEKGSF</sequence>
<evidence type="ECO:0000313" key="1">
    <source>
        <dbReference type="EMBL" id="TGK83229.1"/>
    </source>
</evidence>
<keyword evidence="2" id="KW-1185">Reference proteome</keyword>
<name>A0A4R9I9P6_9LEPT</name>
<dbReference type="RefSeq" id="WP_135601130.1">
    <property type="nucleotide sequence ID" value="NZ_RQFK01000023.1"/>
</dbReference>
<gene>
    <name evidence="1" type="ORF">EHQ24_07960</name>
</gene>